<protein>
    <submittedName>
        <fullName evidence="1">Uncharacterized protein</fullName>
    </submittedName>
</protein>
<reference evidence="1 2" key="1">
    <citation type="submission" date="2011-05" db="EMBL/GenBank/DDBJ databases">
        <title>Complete sequence of Isoptericola variabilis 225.</title>
        <authorList>
            <consortium name="US DOE Joint Genome Institute"/>
            <person name="Lucas S."/>
            <person name="Han J."/>
            <person name="Lapidus A."/>
            <person name="Cheng J.-F."/>
            <person name="Goodwin L."/>
            <person name="Pitluck S."/>
            <person name="Peters L."/>
            <person name="Mikhailova N."/>
            <person name="Zeytun A."/>
            <person name="Han C."/>
            <person name="Tapia R."/>
            <person name="Land M."/>
            <person name="Hauser L."/>
            <person name="Kyrpides N."/>
            <person name="Ivanova N."/>
            <person name="Pagani I."/>
            <person name="Siebers A."/>
            <person name="Allgaier M."/>
            <person name="Thelen M."/>
            <person name="Hugenholtz P."/>
            <person name="Gladden J."/>
            <person name="Woyke T."/>
        </authorList>
    </citation>
    <scope>NUCLEOTIDE SEQUENCE [LARGE SCALE GENOMIC DNA]</scope>
    <source>
        <strain evidence="2">225</strain>
    </source>
</reference>
<organism evidence="2">
    <name type="scientific">Isoptericola variabilis (strain 225)</name>
    <dbReference type="NCBI Taxonomy" id="743718"/>
    <lineage>
        <taxon>Bacteria</taxon>
        <taxon>Bacillati</taxon>
        <taxon>Actinomycetota</taxon>
        <taxon>Actinomycetes</taxon>
        <taxon>Micrococcales</taxon>
        <taxon>Promicromonosporaceae</taxon>
        <taxon>Isoptericola</taxon>
    </lineage>
</organism>
<name>F6FVY3_ISOV2</name>
<proteinExistence type="predicted"/>
<dbReference type="EMBL" id="CP002810">
    <property type="protein sequence ID" value="AEG44453.1"/>
    <property type="molecule type" value="Genomic_DNA"/>
</dbReference>
<dbReference type="HOGENOM" id="CLU_1967573_0_0_11"/>
<keyword evidence="2" id="KW-1185">Reference proteome</keyword>
<dbReference type="AlphaFoldDB" id="F6FVY3"/>
<dbReference type="Proteomes" id="UP000009236">
    <property type="component" value="Chromosome"/>
</dbReference>
<gene>
    <name evidence="1" type="ordered locus">Isova_1702</name>
</gene>
<sequence length="127" mass="13289">MILLDDTGLPPSADSGGAMLAVPEASLRVLWQAVGTEAPEREHDLAYTRFVLDAGDVADLDAAVVPVDDRGHFRIPRSGPHLLCRIPDSSETGRGARGCDLVDLPESGAVEATFGEGGFHAGVVEPD</sequence>
<dbReference type="RefSeq" id="WP_013838845.1">
    <property type="nucleotide sequence ID" value="NC_015588.1"/>
</dbReference>
<evidence type="ECO:0000313" key="1">
    <source>
        <dbReference type="EMBL" id="AEG44453.1"/>
    </source>
</evidence>
<evidence type="ECO:0000313" key="2">
    <source>
        <dbReference type="Proteomes" id="UP000009236"/>
    </source>
</evidence>
<dbReference type="KEGG" id="iva:Isova_1702"/>
<accession>F6FVY3</accession>